<dbReference type="GO" id="GO:0005615">
    <property type="term" value="C:extracellular space"/>
    <property type="evidence" value="ECO:0007669"/>
    <property type="project" value="TreeGrafter"/>
</dbReference>
<dbReference type="PANTHER" id="PTHR11705:SF143">
    <property type="entry name" value="SLL0236 PROTEIN"/>
    <property type="match status" value="1"/>
</dbReference>
<name>A0A410FZY7_9FLAO</name>
<keyword evidence="4" id="KW-0378">Hydrolase</keyword>
<evidence type="ECO:0000313" key="10">
    <source>
        <dbReference type="Proteomes" id="UP000285517"/>
    </source>
</evidence>
<reference evidence="9 10" key="1">
    <citation type="submission" date="2019-01" db="EMBL/GenBank/DDBJ databases">
        <title>Complete genome sequencing of Aequorivita sp. H23M31.</title>
        <authorList>
            <person name="Bae J.-W."/>
        </authorList>
    </citation>
    <scope>NUCLEOTIDE SEQUENCE [LARGE SCALE GENOMIC DNA]</scope>
    <source>
        <strain evidence="9 10">H23M31</strain>
    </source>
</reference>
<proteinExistence type="inferred from homology"/>
<evidence type="ECO:0000256" key="3">
    <source>
        <dbReference type="ARBA" id="ARBA00022670"/>
    </source>
</evidence>
<evidence type="ECO:0000256" key="4">
    <source>
        <dbReference type="ARBA" id="ARBA00022801"/>
    </source>
</evidence>
<evidence type="ECO:0000256" key="7">
    <source>
        <dbReference type="PROSITE-ProRule" id="PRU01379"/>
    </source>
</evidence>
<dbReference type="PROSITE" id="PS52035">
    <property type="entry name" value="PEPTIDASE_M14"/>
    <property type="match status" value="1"/>
</dbReference>
<keyword evidence="10" id="KW-1185">Reference proteome</keyword>
<evidence type="ECO:0000256" key="2">
    <source>
        <dbReference type="ARBA" id="ARBA00005988"/>
    </source>
</evidence>
<dbReference type="AlphaFoldDB" id="A0A410FZY7"/>
<dbReference type="GO" id="GO:0006508">
    <property type="term" value="P:proteolysis"/>
    <property type="evidence" value="ECO:0007669"/>
    <property type="project" value="UniProtKB-KW"/>
</dbReference>
<evidence type="ECO:0000313" key="9">
    <source>
        <dbReference type="EMBL" id="QAA80577.1"/>
    </source>
</evidence>
<comment type="similarity">
    <text evidence="2 7">Belongs to the peptidase M14 family.</text>
</comment>
<dbReference type="Pfam" id="PF00246">
    <property type="entry name" value="Peptidase_M14"/>
    <property type="match status" value="1"/>
</dbReference>
<comment type="caution">
    <text evidence="7">Lacks conserved residue(s) required for the propagation of feature annotation.</text>
</comment>
<dbReference type="GO" id="GO:0008270">
    <property type="term" value="F:zinc ion binding"/>
    <property type="evidence" value="ECO:0007669"/>
    <property type="project" value="InterPro"/>
</dbReference>
<evidence type="ECO:0000259" key="8">
    <source>
        <dbReference type="PROSITE" id="PS52035"/>
    </source>
</evidence>
<keyword evidence="3" id="KW-0645">Protease</keyword>
<dbReference type="Proteomes" id="UP000285517">
    <property type="component" value="Chromosome"/>
</dbReference>
<comment type="cofactor">
    <cofactor evidence="1">
        <name>Zn(2+)</name>
        <dbReference type="ChEBI" id="CHEBI:29105"/>
    </cofactor>
</comment>
<dbReference type="KEGG" id="aev:EI546_02000"/>
<dbReference type="SUPFAM" id="SSF53187">
    <property type="entry name" value="Zn-dependent exopeptidases"/>
    <property type="match status" value="1"/>
</dbReference>
<dbReference type="InterPro" id="IPR000834">
    <property type="entry name" value="Peptidase_M14"/>
</dbReference>
<dbReference type="Gene3D" id="3.40.630.10">
    <property type="entry name" value="Zn peptidases"/>
    <property type="match status" value="1"/>
</dbReference>
<organism evidence="9 10">
    <name type="scientific">Aequorivita ciconiae</name>
    <dbReference type="NCBI Taxonomy" id="2494375"/>
    <lineage>
        <taxon>Bacteria</taxon>
        <taxon>Pseudomonadati</taxon>
        <taxon>Bacteroidota</taxon>
        <taxon>Flavobacteriia</taxon>
        <taxon>Flavobacteriales</taxon>
        <taxon>Flavobacteriaceae</taxon>
        <taxon>Aequorivita</taxon>
    </lineage>
</organism>
<dbReference type="GO" id="GO:0004181">
    <property type="term" value="F:metallocarboxypeptidase activity"/>
    <property type="evidence" value="ECO:0007669"/>
    <property type="project" value="InterPro"/>
</dbReference>
<evidence type="ECO:0000256" key="1">
    <source>
        <dbReference type="ARBA" id="ARBA00001947"/>
    </source>
</evidence>
<feature type="domain" description="Peptidase M14" evidence="8">
    <location>
        <begin position="7"/>
        <end position="270"/>
    </location>
</feature>
<accession>A0A410FZY7</accession>
<keyword evidence="6" id="KW-0482">Metalloprotease</keyword>
<gene>
    <name evidence="9" type="ORF">EI546_02000</name>
</gene>
<dbReference type="OrthoDB" id="1119199at2"/>
<protein>
    <submittedName>
        <fullName evidence="9">Peptidase M14</fullName>
    </submittedName>
</protein>
<sequence>MKIEDWYRENFESDLLGKYITLQMISPLLDCYTSLFEISVVGISEKGRNIPMIQLGNGPRKFLAWSQMHGNESTTTRAIFDLIKFFGQTKHFQSEINEFLNSYSFYIIPILNPDGSVLYTRENANGVDLNRDAQNLSQRESVCLRSVFDKLEPEGCFNMHDQRSIYGFDNGKPAIISFLSPSSDQERSITSARRTAMEGIVRMNRYLEKKIPGNVGRYDDSFNADCVGDTFQMAGVPTILFEAGHFKGDYMREKSRELIFYSVLSFFGLVGEKSEINFEEYFQIPENRKNYRDIIFRNVKVLQSPNLLDIAIQYHEVLSEGLITFDPYVEEVGNLKNIYGHIDEDLKGREILTKPAENLTDNVKVFEFVKNPGWIDDLLA</sequence>
<dbReference type="PANTHER" id="PTHR11705">
    <property type="entry name" value="PROTEASE FAMILY M14 CARBOXYPEPTIDASE A,B"/>
    <property type="match status" value="1"/>
</dbReference>
<dbReference type="EMBL" id="CP034951">
    <property type="protein sequence ID" value="QAA80577.1"/>
    <property type="molecule type" value="Genomic_DNA"/>
</dbReference>
<keyword evidence="5" id="KW-0862">Zinc</keyword>
<evidence type="ECO:0000256" key="5">
    <source>
        <dbReference type="ARBA" id="ARBA00022833"/>
    </source>
</evidence>
<evidence type="ECO:0000256" key="6">
    <source>
        <dbReference type="ARBA" id="ARBA00023049"/>
    </source>
</evidence>
<dbReference type="RefSeq" id="WP_128248974.1">
    <property type="nucleotide sequence ID" value="NZ_CP034951.1"/>
</dbReference>